<dbReference type="AlphaFoldDB" id="A0A919LGB0"/>
<dbReference type="RefSeq" id="WP_157853454.1">
    <property type="nucleotide sequence ID" value="NZ_BNEE01000006.1"/>
</dbReference>
<proteinExistence type="predicted"/>
<feature type="transmembrane region" description="Helical" evidence="2">
    <location>
        <begin position="24"/>
        <end position="44"/>
    </location>
</feature>
<sequence>MSHEGPGRSPSSTDPERREDKRKLVGIGIVLLVASSVLLAGVLFSTLSDRAAGPVEVPVASASASPSASGPPGLLPSSPVKGHEPSASASASGPVEQPVACARAGGADGWTQAATIGGVVSALAGATSAGVGFRRRER</sequence>
<feature type="region of interest" description="Disordered" evidence="1">
    <location>
        <begin position="1"/>
        <end position="20"/>
    </location>
</feature>
<evidence type="ECO:0000313" key="4">
    <source>
        <dbReference type="Proteomes" id="UP000600026"/>
    </source>
</evidence>
<keyword evidence="2" id="KW-1133">Transmembrane helix</keyword>
<protein>
    <submittedName>
        <fullName evidence="3">Uncharacterized protein</fullName>
    </submittedName>
</protein>
<keyword evidence="2" id="KW-0812">Transmembrane</keyword>
<accession>A0A919LGB0</accession>
<evidence type="ECO:0000313" key="3">
    <source>
        <dbReference type="EMBL" id="GHI89886.1"/>
    </source>
</evidence>
<comment type="caution">
    <text evidence="3">The sequence shown here is derived from an EMBL/GenBank/DDBJ whole genome shotgun (WGS) entry which is preliminary data.</text>
</comment>
<keyword evidence="2" id="KW-0472">Membrane</keyword>
<organism evidence="3 4">
    <name type="scientific">Streptomyces xanthophaeus</name>
    <dbReference type="NCBI Taxonomy" id="67385"/>
    <lineage>
        <taxon>Bacteria</taxon>
        <taxon>Bacillati</taxon>
        <taxon>Actinomycetota</taxon>
        <taxon>Actinomycetes</taxon>
        <taxon>Kitasatosporales</taxon>
        <taxon>Streptomycetaceae</taxon>
        <taxon>Streptomyces</taxon>
    </lineage>
</organism>
<dbReference type="EMBL" id="BNEE01000006">
    <property type="protein sequence ID" value="GHI89886.1"/>
    <property type="molecule type" value="Genomic_DNA"/>
</dbReference>
<keyword evidence="4" id="KW-1185">Reference proteome</keyword>
<name>A0A919LGB0_9ACTN</name>
<gene>
    <name evidence="3" type="ORF">Sxan_72500</name>
</gene>
<reference evidence="3" key="1">
    <citation type="submission" date="2020-09" db="EMBL/GenBank/DDBJ databases">
        <title>Whole genome shotgun sequence of Streptomyces xanthophaeus NBRC 12829.</title>
        <authorList>
            <person name="Komaki H."/>
            <person name="Tamura T."/>
        </authorList>
    </citation>
    <scope>NUCLEOTIDE SEQUENCE</scope>
    <source>
        <strain evidence="3">NBRC 12829</strain>
    </source>
</reference>
<feature type="region of interest" description="Disordered" evidence="1">
    <location>
        <begin position="55"/>
        <end position="97"/>
    </location>
</feature>
<evidence type="ECO:0000256" key="2">
    <source>
        <dbReference type="SAM" id="Phobius"/>
    </source>
</evidence>
<feature type="transmembrane region" description="Helical" evidence="2">
    <location>
        <begin position="113"/>
        <end position="133"/>
    </location>
</feature>
<dbReference type="Proteomes" id="UP000600026">
    <property type="component" value="Unassembled WGS sequence"/>
</dbReference>
<evidence type="ECO:0000256" key="1">
    <source>
        <dbReference type="SAM" id="MobiDB-lite"/>
    </source>
</evidence>
<feature type="compositionally biased region" description="Low complexity" evidence="1">
    <location>
        <begin position="55"/>
        <end position="80"/>
    </location>
</feature>